<comment type="caution">
    <text evidence="1">The sequence shown here is derived from an EMBL/GenBank/DDBJ whole genome shotgun (WGS) entry which is preliminary data.</text>
</comment>
<dbReference type="InterPro" id="IPR038595">
    <property type="entry name" value="LOR_sf"/>
</dbReference>
<proteinExistence type="predicted"/>
<evidence type="ECO:0000313" key="2">
    <source>
        <dbReference type="Proteomes" id="UP001605036"/>
    </source>
</evidence>
<keyword evidence="2" id="KW-1185">Reference proteome</keyword>
<protein>
    <submittedName>
        <fullName evidence="1">Uncharacterized protein</fullName>
    </submittedName>
</protein>
<gene>
    <name evidence="1" type="ORF">R1flu_028668</name>
</gene>
<name>A0ABD1XME9_9MARC</name>
<dbReference type="EMBL" id="JBHFFA010000008">
    <property type="protein sequence ID" value="KAL2610095.1"/>
    <property type="molecule type" value="Genomic_DNA"/>
</dbReference>
<dbReference type="Proteomes" id="UP001605036">
    <property type="component" value="Unassembled WGS sequence"/>
</dbReference>
<dbReference type="AlphaFoldDB" id="A0ABD1XME9"/>
<dbReference type="Gene3D" id="2.40.160.200">
    <property type="entry name" value="LURP1-related"/>
    <property type="match status" value="1"/>
</dbReference>
<accession>A0ABD1XME9</accession>
<reference evidence="1 2" key="1">
    <citation type="submission" date="2024-09" db="EMBL/GenBank/DDBJ databases">
        <title>Chromosome-scale assembly of Riccia fluitans.</title>
        <authorList>
            <person name="Paukszto L."/>
            <person name="Sawicki J."/>
            <person name="Karawczyk K."/>
            <person name="Piernik-Szablinska J."/>
            <person name="Szczecinska M."/>
            <person name="Mazdziarz M."/>
        </authorList>
    </citation>
    <scope>NUCLEOTIDE SEQUENCE [LARGE SCALE GENOMIC DNA]</scope>
    <source>
        <strain evidence="1">Rf_01</strain>
        <tissue evidence="1">Aerial parts of the thallus</tissue>
    </source>
</reference>
<organism evidence="1 2">
    <name type="scientific">Riccia fluitans</name>
    <dbReference type="NCBI Taxonomy" id="41844"/>
    <lineage>
        <taxon>Eukaryota</taxon>
        <taxon>Viridiplantae</taxon>
        <taxon>Streptophyta</taxon>
        <taxon>Embryophyta</taxon>
        <taxon>Marchantiophyta</taxon>
        <taxon>Marchantiopsida</taxon>
        <taxon>Marchantiidae</taxon>
        <taxon>Marchantiales</taxon>
        <taxon>Ricciaceae</taxon>
        <taxon>Riccia</taxon>
    </lineage>
</organism>
<dbReference type="Pfam" id="PF04525">
    <property type="entry name" value="LOR"/>
    <property type="match status" value="1"/>
</dbReference>
<sequence>MATHSVACSSLHAVSTGTASPSFKADCKSVYKMKWKVYRGQKPYTEDDLLFTVARPRGQRRGTYNICMRENEDADFTLIFNHPRYLEFVISHRGGTRAVAKQTFHEGEPGEAMVTVSEGMDMAFVTSVFFMAFSHTLRKRLESRRRHH</sequence>
<dbReference type="InterPro" id="IPR007612">
    <property type="entry name" value="LOR"/>
</dbReference>
<evidence type="ECO:0000313" key="1">
    <source>
        <dbReference type="EMBL" id="KAL2610095.1"/>
    </source>
</evidence>